<feature type="domain" description="Lactate/malate dehydrogenase N-terminal" evidence="5">
    <location>
        <begin position="150"/>
        <end position="282"/>
    </location>
</feature>
<evidence type="ECO:0000256" key="4">
    <source>
        <dbReference type="SAM" id="MobiDB-lite"/>
    </source>
</evidence>
<keyword evidence="8" id="KW-1185">Reference proteome</keyword>
<protein>
    <recommendedName>
        <fullName evidence="2">Malate dehydrogenase, cytoplasmic</fullName>
    </recommendedName>
</protein>
<accession>A0AAQ4FM24</accession>
<dbReference type="Gene3D" id="3.90.110.10">
    <property type="entry name" value="Lactate dehydrogenase/glycoside hydrolase, family 4, C-terminal"/>
    <property type="match status" value="1"/>
</dbReference>
<dbReference type="EMBL" id="JARKHS020001395">
    <property type="protein sequence ID" value="KAK8787823.1"/>
    <property type="molecule type" value="Genomic_DNA"/>
</dbReference>
<evidence type="ECO:0000259" key="5">
    <source>
        <dbReference type="Pfam" id="PF00056"/>
    </source>
</evidence>
<dbReference type="InterPro" id="IPR001236">
    <property type="entry name" value="Lactate/malate_DH_N"/>
</dbReference>
<sequence>MARATTSDVARDAGAPDSKPGPEERSSSQEESTVSEGRSASGSVHAAQRTLQKERRHDRMPDELNSEEEPFVKPGTMLPKSQPPPAQVFKETVDKPPSGQQTPMSKTYPAMSEQEFLSRVGSHIAIKQQEPAVPKDPIRVLVTAVTTELSYRMLIPLIRGDVFGVDQPIVLHLYDESENISDLRGIAMEIEDCSFELLKQVVFTGEDEVAFLNVDVAFLNDSVPIDGDRALFEKCVQTYAGHGKALSAHAKKTVKVIISGHPIHTNTYVCTRYSKSIPYENFTGLARLNHNRAVTLLSQRLGVIPNKIVNMIVWGHRGDTLLPDYTRSVVIKKARRYKISDLVSREYLEDGLAEDVKIREDLVQKLTKHPGILSRAKAACDQMRDWWIGLPPGQFVTMAVLSDGLYGVPPDLVFSYPVFIENSRVWKVVQGITVDDKLRSCISESAKDLERERDEAMEICTELAL</sequence>
<gene>
    <name evidence="7" type="ORF">V5799_022400</name>
</gene>
<evidence type="ECO:0000256" key="3">
    <source>
        <dbReference type="ARBA" id="ARBA00023002"/>
    </source>
</evidence>
<dbReference type="Proteomes" id="UP001321473">
    <property type="component" value="Unassembled WGS sequence"/>
</dbReference>
<feature type="region of interest" description="Disordered" evidence="4">
    <location>
        <begin position="1"/>
        <end position="109"/>
    </location>
</feature>
<name>A0AAQ4FM24_AMBAM</name>
<organism evidence="7 8">
    <name type="scientific">Amblyomma americanum</name>
    <name type="common">Lone star tick</name>
    <dbReference type="NCBI Taxonomy" id="6943"/>
    <lineage>
        <taxon>Eukaryota</taxon>
        <taxon>Metazoa</taxon>
        <taxon>Ecdysozoa</taxon>
        <taxon>Arthropoda</taxon>
        <taxon>Chelicerata</taxon>
        <taxon>Arachnida</taxon>
        <taxon>Acari</taxon>
        <taxon>Parasitiformes</taxon>
        <taxon>Ixodida</taxon>
        <taxon>Ixodoidea</taxon>
        <taxon>Ixodidae</taxon>
        <taxon>Amblyomminae</taxon>
        <taxon>Amblyomma</taxon>
    </lineage>
</organism>
<evidence type="ECO:0000313" key="7">
    <source>
        <dbReference type="EMBL" id="KAK8787823.1"/>
    </source>
</evidence>
<feature type="compositionally biased region" description="Polar residues" evidence="4">
    <location>
        <begin position="29"/>
        <end position="42"/>
    </location>
</feature>
<dbReference type="GO" id="GO:0016616">
    <property type="term" value="F:oxidoreductase activity, acting on the CH-OH group of donors, NAD or NADP as acceptor"/>
    <property type="evidence" value="ECO:0007669"/>
    <property type="project" value="InterPro"/>
</dbReference>
<evidence type="ECO:0000256" key="2">
    <source>
        <dbReference type="ARBA" id="ARBA00019899"/>
    </source>
</evidence>
<dbReference type="SUPFAM" id="SSF51735">
    <property type="entry name" value="NAD(P)-binding Rossmann-fold domains"/>
    <property type="match status" value="1"/>
</dbReference>
<dbReference type="AlphaFoldDB" id="A0AAQ4FM24"/>
<dbReference type="Gene3D" id="3.40.50.720">
    <property type="entry name" value="NAD(P)-binding Rossmann-like Domain"/>
    <property type="match status" value="1"/>
</dbReference>
<feature type="domain" description="Lactate/malate dehydrogenase C-terminal" evidence="6">
    <location>
        <begin position="287"/>
        <end position="458"/>
    </location>
</feature>
<comment type="caution">
    <text evidence="7">The sequence shown here is derived from an EMBL/GenBank/DDBJ whole genome shotgun (WGS) entry which is preliminary data.</text>
</comment>
<dbReference type="Pfam" id="PF02866">
    <property type="entry name" value="Ldh_1_C"/>
    <property type="match status" value="1"/>
</dbReference>
<evidence type="ECO:0000259" key="6">
    <source>
        <dbReference type="Pfam" id="PF02866"/>
    </source>
</evidence>
<dbReference type="InterPro" id="IPR015955">
    <property type="entry name" value="Lactate_DH/Glyco_Ohase_4_C"/>
</dbReference>
<dbReference type="InterPro" id="IPR010945">
    <property type="entry name" value="Malate_DH_type2"/>
</dbReference>
<dbReference type="PANTHER" id="PTHR23382">
    <property type="entry name" value="MALATE DEHYDROGENASE"/>
    <property type="match status" value="1"/>
</dbReference>
<evidence type="ECO:0000313" key="8">
    <source>
        <dbReference type="Proteomes" id="UP001321473"/>
    </source>
</evidence>
<comment type="similarity">
    <text evidence="1">Belongs to the LDH/MDH superfamily. MDH type 2 family.</text>
</comment>
<proteinExistence type="inferred from homology"/>
<dbReference type="InterPro" id="IPR036291">
    <property type="entry name" value="NAD(P)-bd_dom_sf"/>
</dbReference>
<evidence type="ECO:0000256" key="1">
    <source>
        <dbReference type="ARBA" id="ARBA00009613"/>
    </source>
</evidence>
<dbReference type="InterPro" id="IPR022383">
    <property type="entry name" value="Lactate/malate_DH_C"/>
</dbReference>
<dbReference type="GO" id="GO:0016615">
    <property type="term" value="F:malate dehydrogenase activity"/>
    <property type="evidence" value="ECO:0007669"/>
    <property type="project" value="InterPro"/>
</dbReference>
<dbReference type="SUPFAM" id="SSF56327">
    <property type="entry name" value="LDH C-terminal domain-like"/>
    <property type="match status" value="1"/>
</dbReference>
<feature type="compositionally biased region" description="Basic and acidic residues" evidence="4">
    <location>
        <begin position="51"/>
        <end position="62"/>
    </location>
</feature>
<keyword evidence="3" id="KW-0560">Oxidoreductase</keyword>
<dbReference type="Pfam" id="PF00056">
    <property type="entry name" value="Ldh_1_N"/>
    <property type="match status" value="1"/>
</dbReference>
<reference evidence="7 8" key="1">
    <citation type="journal article" date="2023" name="Arcadia Sci">
        <title>De novo assembly of a long-read Amblyomma americanum tick genome.</title>
        <authorList>
            <person name="Chou S."/>
            <person name="Poskanzer K.E."/>
            <person name="Rollins M."/>
            <person name="Thuy-Boun P.S."/>
        </authorList>
    </citation>
    <scope>NUCLEOTIDE SEQUENCE [LARGE SCALE GENOMIC DNA]</scope>
    <source>
        <strain evidence="7">F_SG_1</strain>
        <tissue evidence="7">Salivary glands</tissue>
    </source>
</reference>
<dbReference type="GO" id="GO:0006108">
    <property type="term" value="P:malate metabolic process"/>
    <property type="evidence" value="ECO:0007669"/>
    <property type="project" value="InterPro"/>
</dbReference>
<dbReference type="FunFam" id="3.40.50.720:FF:000144">
    <property type="entry name" value="Malate dehydrogenase [NADP]"/>
    <property type="match status" value="1"/>
</dbReference>